<dbReference type="Pfam" id="PF07052">
    <property type="entry name" value="Hep_59"/>
    <property type="match status" value="1"/>
</dbReference>
<dbReference type="PANTHER" id="PTHR13486">
    <property type="entry name" value="TELOMERE LENGTH AND SILENCING PROTEIN 1 TLS1 FAMILY MEMBER"/>
    <property type="match status" value="1"/>
</dbReference>
<proteinExistence type="inferred from homology"/>
<dbReference type="EMBL" id="RSCE01000002">
    <property type="protein sequence ID" value="RSH86576.1"/>
    <property type="molecule type" value="Genomic_DNA"/>
</dbReference>
<dbReference type="GO" id="GO:0000398">
    <property type="term" value="P:mRNA splicing, via spliceosome"/>
    <property type="evidence" value="ECO:0007669"/>
    <property type="project" value="TreeGrafter"/>
</dbReference>
<feature type="region of interest" description="Disordered" evidence="4">
    <location>
        <begin position="1"/>
        <end position="46"/>
    </location>
</feature>
<evidence type="ECO:0000313" key="5">
    <source>
        <dbReference type="EMBL" id="RSH86576.1"/>
    </source>
</evidence>
<dbReference type="STRING" id="105984.A0A427Y683"/>
<dbReference type="Proteomes" id="UP000279236">
    <property type="component" value="Unassembled WGS sequence"/>
</dbReference>
<evidence type="ECO:0000313" key="6">
    <source>
        <dbReference type="Proteomes" id="UP000279236"/>
    </source>
</evidence>
<name>A0A427Y683_9TREE</name>
<dbReference type="GeneID" id="39589388"/>
<feature type="compositionally biased region" description="Basic and acidic residues" evidence="4">
    <location>
        <begin position="223"/>
        <end position="237"/>
    </location>
</feature>
<keyword evidence="6" id="KW-1185">Reference proteome</keyword>
<dbReference type="OrthoDB" id="5627at2759"/>
<feature type="compositionally biased region" description="Basic and acidic residues" evidence="4">
    <location>
        <begin position="63"/>
        <end position="80"/>
    </location>
</feature>
<evidence type="ECO:0000256" key="3">
    <source>
        <dbReference type="ARBA" id="ARBA00023242"/>
    </source>
</evidence>
<comment type="similarity">
    <text evidence="2">Belongs to the TLS1 family.</text>
</comment>
<evidence type="ECO:0008006" key="7">
    <source>
        <dbReference type="Google" id="ProtNLM"/>
    </source>
</evidence>
<feature type="compositionally biased region" description="Basic and acidic residues" evidence="4">
    <location>
        <begin position="249"/>
        <end position="280"/>
    </location>
</feature>
<accession>A0A427Y683</accession>
<reference evidence="5 6" key="1">
    <citation type="submission" date="2018-11" db="EMBL/GenBank/DDBJ databases">
        <title>Genome sequence of Apiotrichum porosum DSM 27194.</title>
        <authorList>
            <person name="Aliyu H."/>
            <person name="Gorte O."/>
            <person name="Ochsenreither K."/>
        </authorList>
    </citation>
    <scope>NUCLEOTIDE SEQUENCE [LARGE SCALE GENOMIC DNA]</scope>
    <source>
        <strain evidence="5 6">DSM 27194</strain>
    </source>
</reference>
<evidence type="ECO:0000256" key="4">
    <source>
        <dbReference type="SAM" id="MobiDB-lite"/>
    </source>
</evidence>
<feature type="region of interest" description="Disordered" evidence="4">
    <location>
        <begin position="60"/>
        <end position="113"/>
    </location>
</feature>
<protein>
    <recommendedName>
        <fullName evidence="7">Hepatocellular carcinoma-associated antigen 59-domain-containing protein</fullName>
    </recommendedName>
</protein>
<dbReference type="PANTHER" id="PTHR13486:SF2">
    <property type="entry name" value="SPLICING FACTOR C9ORF78"/>
    <property type="match status" value="1"/>
</dbReference>
<feature type="compositionally biased region" description="Low complexity" evidence="4">
    <location>
        <begin position="91"/>
        <end position="102"/>
    </location>
</feature>
<dbReference type="GO" id="GO:0005681">
    <property type="term" value="C:spliceosomal complex"/>
    <property type="evidence" value="ECO:0007669"/>
    <property type="project" value="TreeGrafter"/>
</dbReference>
<comment type="subcellular location">
    <subcellularLocation>
        <location evidence="1">Nucleus</location>
    </subcellularLocation>
</comment>
<dbReference type="AlphaFoldDB" id="A0A427Y683"/>
<organism evidence="5 6">
    <name type="scientific">Apiotrichum porosum</name>
    <dbReference type="NCBI Taxonomy" id="105984"/>
    <lineage>
        <taxon>Eukaryota</taxon>
        <taxon>Fungi</taxon>
        <taxon>Dikarya</taxon>
        <taxon>Basidiomycota</taxon>
        <taxon>Agaricomycotina</taxon>
        <taxon>Tremellomycetes</taxon>
        <taxon>Trichosporonales</taxon>
        <taxon>Trichosporonaceae</taxon>
        <taxon>Apiotrichum</taxon>
    </lineage>
</organism>
<sequence>MFKKRSRPAAVREKTPDTGADEVVSAATSAPDTGDEREDTPEGQSIEQMILLRKLRRGQQGIDLEKFNRGEARKRPKDTVADMDAYGLQSAGGLSHSASSSSKPRADAGDDEGEQLARKVRQNNFTQQTNALDVNKHMMAFIETEMAKKKGIAEGSAEARELDPQTQLYDLADRYKVEGVQVGEDEEGNVTNSLGMLSAIPEMDLGMENRLRNIEETEKAKRELMEKRAQEQRRTDDDPLASTRFFRGQQREVDIQREMKKARREAAGLEPYQHKERAPKAEMASDEVVMERFKKR</sequence>
<comment type="caution">
    <text evidence="5">The sequence shown here is derived from an EMBL/GenBank/DDBJ whole genome shotgun (WGS) entry which is preliminary data.</text>
</comment>
<dbReference type="RefSeq" id="XP_028479361.1">
    <property type="nucleotide sequence ID" value="XM_028620389.1"/>
</dbReference>
<keyword evidence="3" id="KW-0539">Nucleus</keyword>
<dbReference type="InterPro" id="IPR010756">
    <property type="entry name" value="Tls1-like"/>
</dbReference>
<evidence type="ECO:0000256" key="1">
    <source>
        <dbReference type="ARBA" id="ARBA00004123"/>
    </source>
</evidence>
<gene>
    <name evidence="5" type="ORF">EHS24_004845</name>
</gene>
<evidence type="ECO:0000256" key="2">
    <source>
        <dbReference type="ARBA" id="ARBA00007643"/>
    </source>
</evidence>
<feature type="region of interest" description="Disordered" evidence="4">
    <location>
        <begin position="223"/>
        <end position="296"/>
    </location>
</feature>